<dbReference type="InterPro" id="IPR036770">
    <property type="entry name" value="Ankyrin_rpt-contain_sf"/>
</dbReference>
<dbReference type="EC" id="2.3.1.225" evidence="1"/>
<feature type="repeat" description="ANK" evidence="4">
    <location>
        <begin position="51"/>
        <end position="74"/>
    </location>
</feature>
<name>A0A9W8AWQ3_9FUNG</name>
<evidence type="ECO:0000256" key="2">
    <source>
        <dbReference type="ARBA" id="ARBA00022737"/>
    </source>
</evidence>
<dbReference type="PANTHER" id="PTHR24161">
    <property type="entry name" value="ANK_REP_REGION DOMAIN-CONTAINING PROTEIN-RELATED"/>
    <property type="match status" value="1"/>
</dbReference>
<dbReference type="Gene3D" id="1.25.40.20">
    <property type="entry name" value="Ankyrin repeat-containing domain"/>
    <property type="match status" value="1"/>
</dbReference>
<reference evidence="5" key="1">
    <citation type="submission" date="2022-07" db="EMBL/GenBank/DDBJ databases">
        <title>Phylogenomic reconstructions and comparative analyses of Kickxellomycotina fungi.</title>
        <authorList>
            <person name="Reynolds N.K."/>
            <person name="Stajich J.E."/>
            <person name="Barry K."/>
            <person name="Grigoriev I.V."/>
            <person name="Crous P."/>
            <person name="Smith M.E."/>
        </authorList>
    </citation>
    <scope>NUCLEOTIDE SEQUENCE</scope>
    <source>
        <strain evidence="5">RSA 1196</strain>
    </source>
</reference>
<gene>
    <name evidence="5" type="primary">YAR1</name>
    <name evidence="5" type="ORF">IWQ62_001989</name>
</gene>
<dbReference type="PRINTS" id="PR01415">
    <property type="entry name" value="ANKYRIN"/>
</dbReference>
<evidence type="ECO:0000313" key="5">
    <source>
        <dbReference type="EMBL" id="KAJ1967228.1"/>
    </source>
</evidence>
<protein>
    <recommendedName>
        <fullName evidence="1">protein S-acyltransferase</fullName>
        <ecNumber evidence="1">2.3.1.225</ecNumber>
    </recommendedName>
</protein>
<accession>A0A9W8AWQ3</accession>
<keyword evidence="6" id="KW-1185">Reference proteome</keyword>
<dbReference type="Pfam" id="PF12796">
    <property type="entry name" value="Ank_2"/>
    <property type="match status" value="1"/>
</dbReference>
<dbReference type="PROSITE" id="PS50088">
    <property type="entry name" value="ANK_REPEAT"/>
    <property type="match status" value="2"/>
</dbReference>
<dbReference type="EMBL" id="JANBPY010000372">
    <property type="protein sequence ID" value="KAJ1967228.1"/>
    <property type="molecule type" value="Genomic_DNA"/>
</dbReference>
<keyword evidence="2" id="KW-0677">Repeat</keyword>
<dbReference type="Proteomes" id="UP001150925">
    <property type="component" value="Unassembled WGS sequence"/>
</dbReference>
<evidence type="ECO:0000313" key="6">
    <source>
        <dbReference type="Proteomes" id="UP001150925"/>
    </source>
</evidence>
<dbReference type="SMART" id="SM00248">
    <property type="entry name" value="ANK"/>
    <property type="match status" value="3"/>
</dbReference>
<evidence type="ECO:0000256" key="4">
    <source>
        <dbReference type="PROSITE-ProRule" id="PRU00023"/>
    </source>
</evidence>
<evidence type="ECO:0000256" key="3">
    <source>
        <dbReference type="ARBA" id="ARBA00023043"/>
    </source>
</evidence>
<dbReference type="GO" id="GO:0019706">
    <property type="term" value="F:protein-cysteine S-palmitoyltransferase activity"/>
    <property type="evidence" value="ECO:0007669"/>
    <property type="project" value="UniProtKB-EC"/>
</dbReference>
<dbReference type="PROSITE" id="PS50297">
    <property type="entry name" value="ANK_REP_REGION"/>
    <property type="match status" value="2"/>
</dbReference>
<keyword evidence="3 4" id="KW-0040">ANK repeat</keyword>
<organism evidence="5 6">
    <name type="scientific">Dispira parvispora</name>
    <dbReference type="NCBI Taxonomy" id="1520584"/>
    <lineage>
        <taxon>Eukaryota</taxon>
        <taxon>Fungi</taxon>
        <taxon>Fungi incertae sedis</taxon>
        <taxon>Zoopagomycota</taxon>
        <taxon>Kickxellomycotina</taxon>
        <taxon>Dimargaritomycetes</taxon>
        <taxon>Dimargaritales</taxon>
        <taxon>Dimargaritaceae</taxon>
        <taxon>Dispira</taxon>
    </lineage>
</organism>
<dbReference type="OrthoDB" id="10057496at2759"/>
<evidence type="ECO:0000256" key="1">
    <source>
        <dbReference type="ARBA" id="ARBA00012210"/>
    </source>
</evidence>
<dbReference type="PANTHER" id="PTHR24161:SF85">
    <property type="entry name" value="PALMITOYLTRANSFERASE HIP14"/>
    <property type="match status" value="1"/>
</dbReference>
<dbReference type="AlphaFoldDB" id="A0A9W8AWQ3"/>
<comment type="caution">
    <text evidence="5">The sequence shown here is derived from an EMBL/GenBank/DDBJ whole genome shotgun (WGS) entry which is preliminary data.</text>
</comment>
<feature type="repeat" description="ANK" evidence="4">
    <location>
        <begin position="86"/>
        <end position="118"/>
    </location>
</feature>
<dbReference type="SUPFAM" id="SSF48403">
    <property type="entry name" value="Ankyrin repeat"/>
    <property type="match status" value="1"/>
</dbReference>
<sequence length="156" mass="17182">MEETLQDHFDELVLCARLGELDNVQEITRILQTTHPEFTQVAQILGAKNTQGNTALHMAAANGHQDVLRYLLDNLTPAQINQTNEQGNTALHWAAVAGKVDSIRLLLEKEADPLVKNSAGKTAITEAEQVGHDNVVSFLLDNVDDSKIKLNMDDDE</sequence>
<proteinExistence type="predicted"/>
<dbReference type="InterPro" id="IPR002110">
    <property type="entry name" value="Ankyrin_rpt"/>
</dbReference>